<evidence type="ECO:0000256" key="2">
    <source>
        <dbReference type="ARBA" id="ARBA00022737"/>
    </source>
</evidence>
<keyword evidence="3" id="KW-0732">Signal</keyword>
<evidence type="ECO:0000256" key="3">
    <source>
        <dbReference type="SAM" id="SignalP"/>
    </source>
</evidence>
<evidence type="ECO:0000259" key="4">
    <source>
        <dbReference type="Pfam" id="PF18962"/>
    </source>
</evidence>
<feature type="domain" description="Secretion system C-terminal sorting" evidence="4">
    <location>
        <begin position="902"/>
        <end position="970"/>
    </location>
</feature>
<dbReference type="Pfam" id="PF18962">
    <property type="entry name" value="Por_Secre_tail"/>
    <property type="match status" value="1"/>
</dbReference>
<dbReference type="PANTHER" id="PTHR45632:SF3">
    <property type="entry name" value="KELCH-LIKE PROTEIN 32"/>
    <property type="match status" value="1"/>
</dbReference>
<evidence type="ECO:0000313" key="6">
    <source>
        <dbReference type="Proteomes" id="UP001597546"/>
    </source>
</evidence>
<reference evidence="6" key="1">
    <citation type="journal article" date="2019" name="Int. J. Syst. Evol. Microbiol.">
        <title>The Global Catalogue of Microorganisms (GCM) 10K type strain sequencing project: providing services to taxonomists for standard genome sequencing and annotation.</title>
        <authorList>
            <consortium name="The Broad Institute Genomics Platform"/>
            <consortium name="The Broad Institute Genome Sequencing Center for Infectious Disease"/>
            <person name="Wu L."/>
            <person name="Ma J."/>
        </authorList>
    </citation>
    <scope>NUCLEOTIDE SEQUENCE [LARGE SCALE GENOMIC DNA]</scope>
    <source>
        <strain evidence="6">KCTC 42456</strain>
    </source>
</reference>
<dbReference type="SMART" id="SM00612">
    <property type="entry name" value="Kelch"/>
    <property type="match status" value="4"/>
</dbReference>
<evidence type="ECO:0000256" key="1">
    <source>
        <dbReference type="ARBA" id="ARBA00022441"/>
    </source>
</evidence>
<dbReference type="RefSeq" id="WP_379044638.1">
    <property type="nucleotide sequence ID" value="NZ_JBHSKW010000042.1"/>
</dbReference>
<feature type="chain" id="PRO_5046715894" evidence="3">
    <location>
        <begin position="20"/>
        <end position="973"/>
    </location>
</feature>
<name>A0ABW5TRP2_9SPHI</name>
<keyword evidence="2" id="KW-0677">Repeat</keyword>
<comment type="caution">
    <text evidence="5">The sequence shown here is derived from an EMBL/GenBank/DDBJ whole genome shotgun (WGS) entry which is preliminary data.</text>
</comment>
<dbReference type="SUPFAM" id="SSF50965">
    <property type="entry name" value="Galactose oxidase, central domain"/>
    <property type="match status" value="1"/>
</dbReference>
<dbReference type="Pfam" id="PF01344">
    <property type="entry name" value="Kelch_1"/>
    <property type="match status" value="2"/>
</dbReference>
<dbReference type="InterPro" id="IPR011043">
    <property type="entry name" value="Gal_Oxase/kelch_b-propeller"/>
</dbReference>
<sequence>MKKIILYLFTSFLFIGAQAQTHSWANMKALNDDIPTRYRSQMVSYNNKIYFFGGYGGGNLNDFWEYDPSTKILTELPDLPGFLGNVDGGSAFVVGSKIYLLKNRSEVYEYDFITKIWSSKTNFPGDFNFNKPEAFVVGTLIYAANNTNNRFYSYDPTTNLWTQKEDYPGSIRQGGFAFSLNGKGYKGGGSYNSTYPLQFYEYDPVLDSWAAKANMPVSLLLATALECNGLGYVGTGELSSTTYSTTSWYQYDPNANSWSLKSLVPFPVKYSSSAVIGNEIFVFSGLEKGANKADNSKSFISRYNTLLNTWTTDTLYAGGNRAFSNSFYNNGKIYVVGGRDGEERTDTWQYDISLNKWERKADKPGIGFSEAAQTSVDDKLYLIGGYNRSSTGSALVYINTFLQYDITSDQWAYKALYPGGALKNIGAFTINNTIYAGGGIGTLQRNTFYKYDETADTWSSLANCPEAGQVIASFEINNIGYFVFNTGNMYAYDPIQNLWTQKQSVVDFGSYSTAGTNNSFVKNGNAYLVGFDYETGGIYTNHTLKMYNPIENKWSKIIESPFNKNGKVVVTDGNDVYVGFGIDRSLIGNSSTSYYQVENNWYKLTFEADVSDYIGDKVYNCYGSSGLESKTFTDENGKLFLSFKAAISSTVNTCIQQRSLSTANPFREKLIKIFGNSNDTYSAMFANKNFRITGNNISSGNTLRMYFKTTELNALINAFNLKYGTSKTMSDIKIGVFQGVDLDPENNEIITSSYTIHSPSSYDYKTDDKYLEYTLQSGESLPTNAEVYAVIYENTTTLPVDLVYFDATVKSLGAILNWSTSSETNNAHFILEKSIDGVNFIEIAKIEGQNSVLNSTYEYLDKSFKEDCYYKLIQVDKDGKRIEFNSQIKFLKNIFTNQDIKIYPNPANSFIVVSGYDLSSYQIKILTLEGKLIEIIKISDSSTKLNLSKLAIGKYLIIVESKSGISVQKILKI</sequence>
<protein>
    <submittedName>
        <fullName evidence="5">Kelch repeat-containing protein</fullName>
    </submittedName>
</protein>
<dbReference type="Pfam" id="PF07646">
    <property type="entry name" value="Kelch_2"/>
    <property type="match status" value="1"/>
</dbReference>
<dbReference type="InterPro" id="IPR026444">
    <property type="entry name" value="Secre_tail"/>
</dbReference>
<dbReference type="EMBL" id="JBHULV010000008">
    <property type="protein sequence ID" value="MFD2730806.1"/>
    <property type="molecule type" value="Genomic_DNA"/>
</dbReference>
<feature type="signal peptide" evidence="3">
    <location>
        <begin position="1"/>
        <end position="19"/>
    </location>
</feature>
<dbReference type="InterPro" id="IPR011498">
    <property type="entry name" value="Kelch_2"/>
</dbReference>
<keyword evidence="1" id="KW-0880">Kelch repeat</keyword>
<dbReference type="SUPFAM" id="SSF117281">
    <property type="entry name" value="Kelch motif"/>
    <property type="match status" value="2"/>
</dbReference>
<gene>
    <name evidence="5" type="ORF">ACFSSE_03745</name>
</gene>
<dbReference type="Proteomes" id="UP001597546">
    <property type="component" value="Unassembled WGS sequence"/>
</dbReference>
<dbReference type="NCBIfam" id="TIGR04183">
    <property type="entry name" value="Por_Secre_tail"/>
    <property type="match status" value="1"/>
</dbReference>
<organism evidence="5 6">
    <name type="scientific">Pedobacter alpinus</name>
    <dbReference type="NCBI Taxonomy" id="1590643"/>
    <lineage>
        <taxon>Bacteria</taxon>
        <taxon>Pseudomonadati</taxon>
        <taxon>Bacteroidota</taxon>
        <taxon>Sphingobacteriia</taxon>
        <taxon>Sphingobacteriales</taxon>
        <taxon>Sphingobacteriaceae</taxon>
        <taxon>Pedobacter</taxon>
    </lineage>
</organism>
<accession>A0ABW5TRP2</accession>
<evidence type="ECO:0000313" key="5">
    <source>
        <dbReference type="EMBL" id="MFD2730806.1"/>
    </source>
</evidence>
<keyword evidence="6" id="KW-1185">Reference proteome</keyword>
<proteinExistence type="predicted"/>
<dbReference type="Gene3D" id="2.120.10.80">
    <property type="entry name" value="Kelch-type beta propeller"/>
    <property type="match status" value="4"/>
</dbReference>
<dbReference type="InterPro" id="IPR006652">
    <property type="entry name" value="Kelch_1"/>
</dbReference>
<dbReference type="PANTHER" id="PTHR45632">
    <property type="entry name" value="LD33804P"/>
    <property type="match status" value="1"/>
</dbReference>
<dbReference type="InterPro" id="IPR015915">
    <property type="entry name" value="Kelch-typ_b-propeller"/>
</dbReference>